<dbReference type="EMBL" id="NGLE01000005">
    <property type="protein sequence ID" value="OTO03040.1"/>
    <property type="molecule type" value="Genomic_DNA"/>
</dbReference>
<name>A0A242BZE4_9ENTE</name>
<sequence length="67" mass="7967">MSLTANNEQVKNDLRTWEEEHRGHTGLFDDDLMQIEEFTQDPMFKDLTVFEKETIKLNLVHFLTQVV</sequence>
<keyword evidence="3" id="KW-1185">Reference proteome</keyword>
<comment type="caution">
    <text evidence="2">The sequence shown here is derived from an EMBL/GenBank/DDBJ whole genome shotgun (WGS) entry which is preliminary data.</text>
</comment>
<reference evidence="1 3" key="2">
    <citation type="submission" date="2018-07" db="EMBL/GenBank/DDBJ databases">
        <title>The Genome Sequence of Enterococcus sp. DIV0659b.</title>
        <authorList>
            <consortium name="The Broad Institute Genomics Platform"/>
            <consortium name="The Broad Institute Genomic Center for Infectious Diseases"/>
            <person name="Earl A."/>
            <person name="Manson A."/>
            <person name="Schwartman J."/>
            <person name="Gilmore M."/>
            <person name="Abouelleil A."/>
            <person name="Cao P."/>
            <person name="Chapman S."/>
            <person name="Cusick C."/>
            <person name="Shea T."/>
            <person name="Young S."/>
            <person name="Neafsey D."/>
            <person name="Nusbaum C."/>
            <person name="Birren B."/>
        </authorList>
    </citation>
    <scope>NUCLEOTIDE SEQUENCE [LARGE SCALE GENOMIC DNA]</scope>
    <source>
        <strain evidence="1 3">4G2_DIV0659</strain>
    </source>
</reference>
<dbReference type="RefSeq" id="WP_086331991.1">
    <property type="nucleotide sequence ID" value="NZ_NGLE02000002.1"/>
</dbReference>
<dbReference type="STRING" id="1834181.A5880_003151"/>
<evidence type="ECO:0000313" key="3">
    <source>
        <dbReference type="Proteomes" id="UP000195139"/>
    </source>
</evidence>
<accession>A0A242BZE4</accession>
<evidence type="ECO:0000313" key="2">
    <source>
        <dbReference type="EMBL" id="OTO03040.1"/>
    </source>
</evidence>
<organism evidence="2">
    <name type="scientific">Candidatus Enterococcus mansonii</name>
    <dbReference type="NCBI Taxonomy" id="1834181"/>
    <lineage>
        <taxon>Bacteria</taxon>
        <taxon>Bacillati</taxon>
        <taxon>Bacillota</taxon>
        <taxon>Bacilli</taxon>
        <taxon>Lactobacillales</taxon>
        <taxon>Enterococcaceae</taxon>
        <taxon>Enterococcus</taxon>
    </lineage>
</organism>
<protein>
    <submittedName>
        <fullName evidence="2">Uncharacterized protein</fullName>
    </submittedName>
</protein>
<dbReference type="Proteomes" id="UP000195139">
    <property type="component" value="Unassembled WGS sequence"/>
</dbReference>
<proteinExistence type="predicted"/>
<gene>
    <name evidence="2" type="ORF">A5880_003151</name>
    <name evidence="1" type="ORF">A5880_003232</name>
</gene>
<dbReference type="EMBL" id="NGLE02000002">
    <property type="protein sequence ID" value="MEI5995641.1"/>
    <property type="molecule type" value="Genomic_DNA"/>
</dbReference>
<reference evidence="2" key="1">
    <citation type="submission" date="2017-05" db="EMBL/GenBank/DDBJ databases">
        <title>The Genome Sequence of Enterococcus sp. 4G2_DIV0659.</title>
        <authorList>
            <consortium name="The Broad Institute Genomics Platform"/>
            <consortium name="The Broad Institute Genomic Center for Infectious Diseases"/>
            <person name="Earl A."/>
            <person name="Manson A."/>
            <person name="Schwartman J."/>
            <person name="Gilmore M."/>
            <person name="Abouelleil A."/>
            <person name="Cao P."/>
            <person name="Chapman S."/>
            <person name="Cusick C."/>
            <person name="Shea T."/>
            <person name="Young S."/>
            <person name="Neafsey D."/>
            <person name="Nusbaum C."/>
            <person name="Birren B."/>
        </authorList>
    </citation>
    <scope>NUCLEOTIDE SEQUENCE [LARGE SCALE GENOMIC DNA]</scope>
    <source>
        <strain evidence="2">4G2_DIV0659</strain>
    </source>
</reference>
<dbReference type="AlphaFoldDB" id="A0A242BZE4"/>
<evidence type="ECO:0000313" key="1">
    <source>
        <dbReference type="EMBL" id="MEI5995641.1"/>
    </source>
</evidence>